<dbReference type="OrthoDB" id="2862635at2759"/>
<dbReference type="Proteomes" id="UP000191285">
    <property type="component" value="Unassembled WGS sequence"/>
</dbReference>
<feature type="signal peptide" evidence="2">
    <location>
        <begin position="1"/>
        <end position="19"/>
    </location>
</feature>
<evidence type="ECO:0000313" key="4">
    <source>
        <dbReference type="Proteomes" id="UP000191285"/>
    </source>
</evidence>
<dbReference type="GO" id="GO:0070007">
    <property type="term" value="F:glutamic-type endopeptidase activity"/>
    <property type="evidence" value="ECO:0007669"/>
    <property type="project" value="InterPro"/>
</dbReference>
<dbReference type="STRING" id="303698.A0A1V6TU64"/>
<dbReference type="SUPFAM" id="SSF49899">
    <property type="entry name" value="Concanavalin A-like lectins/glucanases"/>
    <property type="match status" value="1"/>
</dbReference>
<dbReference type="Gene3D" id="2.60.120.700">
    <property type="entry name" value="Peptidase G1"/>
    <property type="match status" value="1"/>
</dbReference>
<evidence type="ECO:0008006" key="5">
    <source>
        <dbReference type="Google" id="ProtNLM"/>
    </source>
</evidence>
<feature type="chain" id="PRO_5013139355" description="Peptidase A4 family protein" evidence="2">
    <location>
        <begin position="20"/>
        <end position="277"/>
    </location>
</feature>
<dbReference type="AlphaFoldDB" id="A0A1V6TU64"/>
<dbReference type="Pfam" id="PF01828">
    <property type="entry name" value="Peptidase_A4"/>
    <property type="match status" value="1"/>
</dbReference>
<dbReference type="InterPro" id="IPR000250">
    <property type="entry name" value="Peptidase_G1"/>
</dbReference>
<dbReference type="EMBL" id="MLKD01000002">
    <property type="protein sequence ID" value="OQE29942.1"/>
    <property type="molecule type" value="Genomic_DNA"/>
</dbReference>
<gene>
    <name evidence="3" type="ORF">PENSTE_c002G00860</name>
</gene>
<dbReference type="InterPro" id="IPR038656">
    <property type="entry name" value="Peptidase_G1_sf"/>
</dbReference>
<evidence type="ECO:0000256" key="1">
    <source>
        <dbReference type="PIRSR" id="PIRSR600250-50"/>
    </source>
</evidence>
<dbReference type="PANTHER" id="PTHR37536">
    <property type="entry name" value="PUTATIVE (AFU_ORTHOLOGUE AFUA_3G02970)-RELATED"/>
    <property type="match status" value="1"/>
</dbReference>
<evidence type="ECO:0000313" key="3">
    <source>
        <dbReference type="EMBL" id="OQE29942.1"/>
    </source>
</evidence>
<feature type="active site" description="Proton acceptor" evidence="1">
    <location>
        <position position="213"/>
    </location>
</feature>
<keyword evidence="4" id="KW-1185">Reference proteome</keyword>
<keyword evidence="2" id="KW-0732">Signal</keyword>
<sequence>MKFTTATLTTVLLAGNALAAPRSGLAERLEARGVLNRQSIPPHKIDHSDEENGVLLKEGSNSAKVQYSKNWAGIVREQAPPSATYNAVSATFTVPDPTATDNSGDTQAASAWVGIDGDTYTNAILQTGIDAYIEGDGSKTYDAWYEWYPNPAENFQIDLSAGDVIVAKVESTSPSEGVAIIENKSSGKSVTKTLSAPSSSATLGGQNAEWIVEDFNSGDSMVPFANFGKITFTGAQAKAGDGEYGVKDGEILDIQQGGKVLADVHVDSDTQFTVTYQ</sequence>
<proteinExistence type="predicted"/>
<reference evidence="4" key="1">
    <citation type="journal article" date="2017" name="Nat. Microbiol.">
        <title>Global analysis of biosynthetic gene clusters reveals vast potential of secondary metabolite production in Penicillium species.</title>
        <authorList>
            <person name="Nielsen J.C."/>
            <person name="Grijseels S."/>
            <person name="Prigent S."/>
            <person name="Ji B."/>
            <person name="Dainat J."/>
            <person name="Nielsen K.F."/>
            <person name="Frisvad J.C."/>
            <person name="Workman M."/>
            <person name="Nielsen J."/>
        </authorList>
    </citation>
    <scope>NUCLEOTIDE SEQUENCE [LARGE SCALE GENOMIC DNA]</scope>
    <source>
        <strain evidence="4">IBT 24891</strain>
    </source>
</reference>
<organism evidence="3 4">
    <name type="scientific">Penicillium steckii</name>
    <dbReference type="NCBI Taxonomy" id="303698"/>
    <lineage>
        <taxon>Eukaryota</taxon>
        <taxon>Fungi</taxon>
        <taxon>Dikarya</taxon>
        <taxon>Ascomycota</taxon>
        <taxon>Pezizomycotina</taxon>
        <taxon>Eurotiomycetes</taxon>
        <taxon>Eurotiomycetidae</taxon>
        <taxon>Eurotiales</taxon>
        <taxon>Aspergillaceae</taxon>
        <taxon>Penicillium</taxon>
    </lineage>
</organism>
<accession>A0A1V6TU64</accession>
<protein>
    <recommendedName>
        <fullName evidence="5">Peptidase A4 family protein</fullName>
    </recommendedName>
</protein>
<dbReference type="CDD" id="cd13426">
    <property type="entry name" value="Peptidase_G1"/>
    <property type="match status" value="1"/>
</dbReference>
<evidence type="ECO:0000256" key="2">
    <source>
        <dbReference type="SAM" id="SignalP"/>
    </source>
</evidence>
<dbReference type="PRINTS" id="PR00977">
    <property type="entry name" value="SCYTLDPTASE"/>
</dbReference>
<name>A0A1V6TU64_9EURO</name>
<comment type="caution">
    <text evidence="3">The sequence shown here is derived from an EMBL/GenBank/DDBJ whole genome shotgun (WGS) entry which is preliminary data.</text>
</comment>
<dbReference type="GO" id="GO:0006508">
    <property type="term" value="P:proteolysis"/>
    <property type="evidence" value="ECO:0007669"/>
    <property type="project" value="InterPro"/>
</dbReference>
<dbReference type="InterPro" id="IPR013320">
    <property type="entry name" value="ConA-like_dom_sf"/>
</dbReference>
<dbReference type="PANTHER" id="PTHR37536:SF1">
    <property type="entry name" value="ASPERGILLOPEPSIN, PUTAITVE (AFU_ORTHOLOGUE AFUA_7G01200)"/>
    <property type="match status" value="1"/>
</dbReference>